<dbReference type="Pfam" id="PF13481">
    <property type="entry name" value="AAA_25"/>
    <property type="match status" value="1"/>
</dbReference>
<dbReference type="Gene3D" id="3.40.50.300">
    <property type="entry name" value="P-loop containing nucleotide triphosphate hydrolases"/>
    <property type="match status" value="1"/>
</dbReference>
<evidence type="ECO:0000313" key="2">
    <source>
        <dbReference type="Proteomes" id="UP001056693"/>
    </source>
</evidence>
<dbReference type="Proteomes" id="UP001056693">
    <property type="component" value="Unassembled WGS sequence"/>
</dbReference>
<dbReference type="SUPFAM" id="SSF52540">
    <property type="entry name" value="P-loop containing nucleoside triphosphate hydrolases"/>
    <property type="match status" value="1"/>
</dbReference>
<organism evidence="1 2">
    <name type="scientific">Ruminococcus bromii</name>
    <dbReference type="NCBI Taxonomy" id="40518"/>
    <lineage>
        <taxon>Bacteria</taxon>
        <taxon>Bacillati</taxon>
        <taxon>Bacillota</taxon>
        <taxon>Clostridia</taxon>
        <taxon>Eubacteriales</taxon>
        <taxon>Oscillospiraceae</taxon>
        <taxon>Ruminococcus</taxon>
    </lineage>
</organism>
<keyword evidence="2" id="KW-1185">Reference proteome</keyword>
<reference evidence="1 2" key="1">
    <citation type="submission" date="2019-03" db="EMBL/GenBank/DDBJ databases">
        <authorList>
            <person name="Molinero N."/>
            <person name="Sanchez B."/>
            <person name="Walker A."/>
            <person name="Duncan S."/>
            <person name="Delgado S."/>
            <person name="Margolles A."/>
        </authorList>
    </citation>
    <scope>NUCLEOTIDE SEQUENCE [LARGE SCALE GENOMIC DNA]</scope>
    <source>
        <strain evidence="1 2">IPLA60002</strain>
    </source>
</reference>
<protein>
    <submittedName>
        <fullName evidence="1">AAA family ATPase</fullName>
    </submittedName>
</protein>
<dbReference type="InterPro" id="IPR027417">
    <property type="entry name" value="P-loop_NTPase"/>
</dbReference>
<comment type="caution">
    <text evidence="1">The sequence shown here is derived from an EMBL/GenBank/DDBJ whole genome shotgun (WGS) entry which is preliminary data.</text>
</comment>
<evidence type="ECO:0000313" key="1">
    <source>
        <dbReference type="EMBL" id="MCL3788531.1"/>
    </source>
</evidence>
<proteinExistence type="predicted"/>
<name>A0ABT0NJT3_9FIRM</name>
<accession>A0ABT0NJT3</accession>
<gene>
    <name evidence="1" type="ORF">E2N93_11140</name>
</gene>
<dbReference type="EMBL" id="SNUZ01000017">
    <property type="protein sequence ID" value="MCL3788531.1"/>
    <property type="molecule type" value="Genomic_DNA"/>
</dbReference>
<sequence>MEGVVIVRNNKKLTVIDGETLMDMRIKPISFCIDSLLPQGVSLLCGAPKIGKSWLVLDWCVRIAKGEEVWNFKTAKGTTLYLCLEDNLSRIQQRLNEITDEVPNNVFFATSSCSLSDGLAEQIESFVAEHKDTVLVVIDTFLMIRSKNKDTTYANDYQEIEELKRLADKLKISLLLVHHLRKQGDNDPLNKISGTTGISGAVDTTFILDKSKRSQNNATMICTGRDIEYRELELNFSKDNHIWDLVSDSVESPEILLPEEMNSLIEFMKQKIVFKGTNSEFTEEYNSFCRKEISAKALKQMMNKWRYELESNNIYFSSYRSNGKRFVNVHYMPDSDSSALNDGNIISAKTCVSFVTCDPDEPCQPM</sequence>